<dbReference type="SUPFAM" id="SSF53807">
    <property type="entry name" value="Helical backbone' metal receptor"/>
    <property type="match status" value="1"/>
</dbReference>
<evidence type="ECO:0000313" key="6">
    <source>
        <dbReference type="Proteomes" id="UP000221653"/>
    </source>
</evidence>
<comment type="caution">
    <text evidence="5">The sequence shown here is derived from an EMBL/GenBank/DDBJ whole genome shotgun (WGS) entry which is preliminary data.</text>
</comment>
<dbReference type="AlphaFoldDB" id="A0A2A9DLL1"/>
<organism evidence="5 6">
    <name type="scientific">Corynebacterium renale</name>
    <dbReference type="NCBI Taxonomy" id="1724"/>
    <lineage>
        <taxon>Bacteria</taxon>
        <taxon>Bacillati</taxon>
        <taxon>Actinomycetota</taxon>
        <taxon>Actinomycetes</taxon>
        <taxon>Mycobacteriales</taxon>
        <taxon>Corynebacteriaceae</taxon>
        <taxon>Corynebacterium</taxon>
    </lineage>
</organism>
<protein>
    <submittedName>
        <fullName evidence="5">Anchored repeat ABC transporter substrate-binding protein</fullName>
    </submittedName>
</protein>
<reference evidence="5 6" key="1">
    <citation type="submission" date="2017-10" db="EMBL/GenBank/DDBJ databases">
        <title>Sequencing the genomes of 1000 actinobacteria strains.</title>
        <authorList>
            <person name="Klenk H.-P."/>
        </authorList>
    </citation>
    <scope>NUCLEOTIDE SEQUENCE [LARGE SCALE GENOMIC DNA]</scope>
    <source>
        <strain evidence="5 6">DSM 20688</strain>
    </source>
</reference>
<evidence type="ECO:0000256" key="4">
    <source>
        <dbReference type="RuleBase" id="RU003512"/>
    </source>
</evidence>
<dbReference type="PANTHER" id="PTHR42953">
    <property type="entry name" value="HIGH-AFFINITY ZINC UPTAKE SYSTEM PROTEIN ZNUA-RELATED"/>
    <property type="match status" value="1"/>
</dbReference>
<proteinExistence type="inferred from homology"/>
<comment type="similarity">
    <text evidence="1 4">Belongs to the bacterial solute-binding protein 9 family.</text>
</comment>
<dbReference type="PANTHER" id="PTHR42953:SF3">
    <property type="entry name" value="HIGH-AFFINITY ZINC UPTAKE SYSTEM PROTEIN ZNUA"/>
    <property type="match status" value="1"/>
</dbReference>
<dbReference type="GO" id="GO:0046872">
    <property type="term" value="F:metal ion binding"/>
    <property type="evidence" value="ECO:0007669"/>
    <property type="project" value="UniProtKB-KW"/>
</dbReference>
<evidence type="ECO:0000256" key="3">
    <source>
        <dbReference type="ARBA" id="ARBA00022729"/>
    </source>
</evidence>
<dbReference type="NCBIfam" id="NF038134">
    <property type="entry name" value="choice_anch_M"/>
    <property type="match status" value="1"/>
</dbReference>
<dbReference type="InterPro" id="IPR022434">
    <property type="entry name" value="ABC_LPXTG_lipo_actinobac"/>
</dbReference>
<dbReference type="InterPro" id="IPR006128">
    <property type="entry name" value="Lipoprotein_PsaA-like"/>
</dbReference>
<dbReference type="InterPro" id="IPR006127">
    <property type="entry name" value="ZnuA-like"/>
</dbReference>
<name>A0A2A9DLL1_9CORY</name>
<evidence type="ECO:0000256" key="2">
    <source>
        <dbReference type="ARBA" id="ARBA00022448"/>
    </source>
</evidence>
<evidence type="ECO:0000313" key="5">
    <source>
        <dbReference type="EMBL" id="PFG27261.1"/>
    </source>
</evidence>
<dbReference type="RefSeq" id="WP_098388719.1">
    <property type="nucleotide sequence ID" value="NZ_LS483464.1"/>
</dbReference>
<dbReference type="Pfam" id="PF01297">
    <property type="entry name" value="ZnuA"/>
    <property type="match status" value="2"/>
</dbReference>
<dbReference type="NCBIfam" id="TIGR03772">
    <property type="entry name" value="anch_rpt_subst"/>
    <property type="match status" value="1"/>
</dbReference>
<dbReference type="GO" id="GO:0007155">
    <property type="term" value="P:cell adhesion"/>
    <property type="evidence" value="ECO:0007669"/>
    <property type="project" value="InterPro"/>
</dbReference>
<dbReference type="STRING" id="1724.GCA_001044175_01593"/>
<gene>
    <name evidence="5" type="ORF">ATK06_0312</name>
</gene>
<keyword evidence="2 4" id="KW-0813">Transport</keyword>
<dbReference type="EMBL" id="PDJF01000001">
    <property type="protein sequence ID" value="PFG27261.1"/>
    <property type="molecule type" value="Genomic_DNA"/>
</dbReference>
<dbReference type="GO" id="GO:0030313">
    <property type="term" value="C:cell envelope"/>
    <property type="evidence" value="ECO:0007669"/>
    <property type="project" value="UniProtKB-SubCell"/>
</dbReference>
<sequence>MASKLAAALAAVGAAALTGCSAPTPATHDALQVVASTPLIADIVGNVAGERADVTSLIPVGMDPHVAEPSLRTVRSVAYADAIFYNGLLLEPDALTSTLHESAAPDTPVVPLAEESTAYGARQIPLVENVNLDAVWLGMRSGVEPGEDPTALMLHDVHGPGDVAAFITGTFGTPEVVFDSADGINKRDSIVLPAGAHTHVSWAFSQPGVYALDVGAPDEEPATVTVAVGVPPQDAAKERVVDHGHVDISVGQGRPTLLVGDGAETETVRSEDAVIAVPASVLQEIPADPTYRFLGKPGEQTYLLPQAVLGKHVHGEIDPHLWHDADNVIAYVQVIENQLAAIDPEGAAEYAHNARKYVGRLKGVDKRMQAAVDSIPPAQRTLVTTHDGYNYLAEAYGLKIGAVISPNPAIEPSPQDLITVRAALDNLRVPAVFIEPELAGRSTPLSEIARGAGVGICQIHGDTFTPHVNSYIELMDANAEELSRCLGQHTTEEKRPQ</sequence>
<keyword evidence="6" id="KW-1185">Reference proteome</keyword>
<dbReference type="OrthoDB" id="9810636at2"/>
<dbReference type="PRINTS" id="PR00690">
    <property type="entry name" value="ADHESNFAMILY"/>
</dbReference>
<dbReference type="InterPro" id="IPR006129">
    <property type="entry name" value="AdhesinB"/>
</dbReference>
<dbReference type="InterPro" id="IPR050492">
    <property type="entry name" value="Bact_metal-bind_prot9"/>
</dbReference>
<dbReference type="Gene3D" id="3.40.50.1980">
    <property type="entry name" value="Nitrogenase molybdenum iron protein domain"/>
    <property type="match status" value="2"/>
</dbReference>
<dbReference type="PRINTS" id="PR00691">
    <property type="entry name" value="ADHESINB"/>
</dbReference>
<dbReference type="PROSITE" id="PS51257">
    <property type="entry name" value="PROKAR_LIPOPROTEIN"/>
    <property type="match status" value="1"/>
</dbReference>
<dbReference type="GO" id="GO:0030001">
    <property type="term" value="P:metal ion transport"/>
    <property type="evidence" value="ECO:0007669"/>
    <property type="project" value="InterPro"/>
</dbReference>
<evidence type="ECO:0000256" key="1">
    <source>
        <dbReference type="ARBA" id="ARBA00011028"/>
    </source>
</evidence>
<dbReference type="Proteomes" id="UP000221653">
    <property type="component" value="Unassembled WGS sequence"/>
</dbReference>
<keyword evidence="3" id="KW-0732">Signal</keyword>
<accession>A0A2A9DLL1</accession>